<evidence type="ECO:0000313" key="1">
    <source>
        <dbReference type="EMBL" id="PNT99743.1"/>
    </source>
</evidence>
<dbReference type="Pfam" id="PF01312">
    <property type="entry name" value="Bac_export_2"/>
    <property type="match status" value="1"/>
</dbReference>
<sequence>MNKHKDGKIIEAAALSYTPGEDKAPKLIAAAKGEAAEKIIEKAKENNIPIYKDEGLVSLLGKMRIGSEIPDELYDVVAGILVYVSDMDRIFGEKHGRKK</sequence>
<organism evidence="1 2">
    <name type="scientific">Clostridium thermosuccinogenes</name>
    <dbReference type="NCBI Taxonomy" id="84032"/>
    <lineage>
        <taxon>Bacteria</taxon>
        <taxon>Bacillati</taxon>
        <taxon>Bacillota</taxon>
        <taxon>Clostridia</taxon>
        <taxon>Eubacteriales</taxon>
        <taxon>Clostridiaceae</taxon>
        <taxon>Clostridium</taxon>
    </lineage>
</organism>
<dbReference type="EMBL" id="NIOJ01000016">
    <property type="protein sequence ID" value="PNT99743.1"/>
    <property type="molecule type" value="Genomic_DNA"/>
</dbReference>
<dbReference type="GO" id="GO:0009306">
    <property type="term" value="P:protein secretion"/>
    <property type="evidence" value="ECO:0007669"/>
    <property type="project" value="InterPro"/>
</dbReference>
<name>A0A2K2FG48_9CLOT</name>
<evidence type="ECO:0000313" key="2">
    <source>
        <dbReference type="Proteomes" id="UP000236151"/>
    </source>
</evidence>
<accession>A0A2K2FG48</accession>
<keyword evidence="2" id="KW-1185">Reference proteome</keyword>
<dbReference type="Gene3D" id="3.40.1690.10">
    <property type="entry name" value="secretion proteins EscU"/>
    <property type="match status" value="1"/>
</dbReference>
<protein>
    <submittedName>
        <fullName evidence="1">Flagellar biogenesis protein</fullName>
    </submittedName>
</protein>
<dbReference type="Proteomes" id="UP000236151">
    <property type="component" value="Unassembled WGS sequence"/>
</dbReference>
<dbReference type="AlphaFoldDB" id="A0A2K2FG48"/>
<dbReference type="SUPFAM" id="SSF160544">
    <property type="entry name" value="EscU C-terminal domain-like"/>
    <property type="match status" value="1"/>
</dbReference>
<keyword evidence="1" id="KW-0966">Cell projection</keyword>
<dbReference type="KEGG" id="cthd:CDO33_08545"/>
<gene>
    <name evidence="1" type="ORF">CDQ84_07810</name>
</gene>
<keyword evidence="1" id="KW-0969">Cilium</keyword>
<keyword evidence="1" id="KW-0282">Flagellum</keyword>
<dbReference type="InterPro" id="IPR006135">
    <property type="entry name" value="T3SS_substrate_exporter"/>
</dbReference>
<reference evidence="1 2" key="1">
    <citation type="submission" date="2017-06" db="EMBL/GenBank/DDBJ databases">
        <title>Investigating the central metabolism of Clostridium thermosuccinogenes.</title>
        <authorList>
            <person name="Koendjbiharie J.G."/>
            <person name="van Kranenburg R."/>
        </authorList>
    </citation>
    <scope>NUCLEOTIDE SEQUENCE [LARGE SCALE GENOMIC DNA]</scope>
    <source>
        <strain evidence="1 2">DSM 5806</strain>
    </source>
</reference>
<dbReference type="RefSeq" id="WP_103081175.1">
    <property type="nucleotide sequence ID" value="NZ_CP021850.1"/>
</dbReference>
<dbReference type="InterPro" id="IPR029025">
    <property type="entry name" value="T3SS_substrate_exporter_C"/>
</dbReference>
<dbReference type="PANTHER" id="PTHR30531:SF12">
    <property type="entry name" value="FLAGELLAR BIOSYNTHETIC PROTEIN FLHB"/>
    <property type="match status" value="1"/>
</dbReference>
<dbReference type="PANTHER" id="PTHR30531">
    <property type="entry name" value="FLAGELLAR BIOSYNTHETIC PROTEIN FLHB"/>
    <property type="match status" value="1"/>
</dbReference>
<dbReference type="GO" id="GO:0005886">
    <property type="term" value="C:plasma membrane"/>
    <property type="evidence" value="ECO:0007669"/>
    <property type="project" value="TreeGrafter"/>
</dbReference>
<comment type="caution">
    <text evidence="1">The sequence shown here is derived from an EMBL/GenBank/DDBJ whole genome shotgun (WGS) entry which is preliminary data.</text>
</comment>
<dbReference type="OrthoDB" id="9810419at2"/>
<proteinExistence type="predicted"/>